<gene>
    <name evidence="1" type="ORF">J4732_08625</name>
</gene>
<accession>A0A939NKT6</accession>
<organism evidence="1">
    <name type="scientific">Serratia marcescens</name>
    <dbReference type="NCBI Taxonomy" id="615"/>
    <lineage>
        <taxon>Bacteria</taxon>
        <taxon>Pseudomonadati</taxon>
        <taxon>Pseudomonadota</taxon>
        <taxon>Gammaproteobacteria</taxon>
        <taxon>Enterobacterales</taxon>
        <taxon>Yersiniaceae</taxon>
        <taxon>Serratia</taxon>
    </lineage>
</organism>
<protein>
    <submittedName>
        <fullName evidence="1">Uncharacterized protein</fullName>
    </submittedName>
</protein>
<name>A0A939NKT6_SERMA</name>
<proteinExistence type="predicted"/>
<evidence type="ECO:0000313" key="1">
    <source>
        <dbReference type="EMBL" id="MBO2006788.1"/>
    </source>
</evidence>
<sequence length="69" mass="7552">MLPVQRITFESAARLRNSSWRRPADGDADGDFAPDQALEQQLGFALFEPCAADAADARQNAVCRGARRC</sequence>
<dbReference type="EMBL" id="JAGETR010000047">
    <property type="protein sequence ID" value="MBO2006788.1"/>
    <property type="molecule type" value="Genomic_DNA"/>
</dbReference>
<reference evidence="1" key="1">
    <citation type="submission" date="2021-03" db="EMBL/GenBank/DDBJ databases">
        <title>Molecular epidemiology and mechanisms of colistin and carbapenem resistance in Enterobacteriaceae from clinical isolates, the environment and porcine samples in Pretoria, South Africa.</title>
        <authorList>
            <person name="Bogoshi D."/>
            <person name="Mbelle N.M."/>
            <person name="Naidoo V."/>
            <person name="Osei Sekyere J."/>
        </authorList>
    </citation>
    <scope>NUCLEOTIDE SEQUENCE</scope>
    <source>
        <strain evidence="1">C080</strain>
    </source>
</reference>
<dbReference type="AlphaFoldDB" id="A0A939NKT6"/>
<comment type="caution">
    <text evidence="1">The sequence shown here is derived from an EMBL/GenBank/DDBJ whole genome shotgun (WGS) entry which is preliminary data.</text>
</comment>